<reference evidence="2 3" key="1">
    <citation type="submission" date="2019-05" db="EMBL/GenBank/DDBJ databases">
        <title>Draft Genome Sequences of Six Type Strains of the Genus Massilia.</title>
        <authorList>
            <person name="Miess H."/>
            <person name="Frediansyhah A."/>
            <person name="Gross H."/>
        </authorList>
    </citation>
    <scope>NUCLEOTIDE SEQUENCE [LARGE SCALE GENOMIC DNA]</scope>
    <source>
        <strain evidence="2 3">DSMZ 26121</strain>
    </source>
</reference>
<protein>
    <submittedName>
        <fullName evidence="1">Uncharacterized protein</fullName>
    </submittedName>
</protein>
<dbReference type="EMBL" id="CP040017">
    <property type="protein sequence ID" value="QCP11959.1"/>
    <property type="molecule type" value="Genomic_DNA"/>
</dbReference>
<dbReference type="AlphaFoldDB" id="A0A4P8HQA9"/>
<evidence type="ECO:0000313" key="4">
    <source>
        <dbReference type="Proteomes" id="UP000584325"/>
    </source>
</evidence>
<evidence type="ECO:0000313" key="1">
    <source>
        <dbReference type="EMBL" id="MBB3220527.1"/>
    </source>
</evidence>
<sequence length="80" mass="9024">MSKYEGICRRKDTIRAAIVHAAVHWISPAAGIERADLLMLREGIPADVRERVLLGSLENRRRRPACLAMPERESTDRQSG</sequence>
<gene>
    <name evidence="2" type="ORF">FCL38_17210</name>
    <name evidence="1" type="ORF">FHS02_001326</name>
</gene>
<name>A0A4P8HQA9_9BURK</name>
<dbReference type="Proteomes" id="UP000298763">
    <property type="component" value="Chromosome"/>
</dbReference>
<reference evidence="1 4" key="2">
    <citation type="submission" date="2020-08" db="EMBL/GenBank/DDBJ databases">
        <title>Genomic Encyclopedia of Type Strains, Phase III (KMG-III): the genomes of soil and plant-associated and newly described type strains.</title>
        <authorList>
            <person name="Whitman W."/>
        </authorList>
    </citation>
    <scope>NUCLEOTIDE SEQUENCE [LARGE SCALE GENOMIC DNA]</scope>
    <source>
        <strain evidence="1 4">CECT 7753</strain>
    </source>
</reference>
<evidence type="ECO:0000313" key="2">
    <source>
        <dbReference type="EMBL" id="QCP11959.1"/>
    </source>
</evidence>
<evidence type="ECO:0000313" key="3">
    <source>
        <dbReference type="Proteomes" id="UP000298763"/>
    </source>
</evidence>
<organism evidence="1 4">
    <name type="scientific">Pseudoduganella umbonata</name>
    <dbReference type="NCBI Taxonomy" id="864828"/>
    <lineage>
        <taxon>Bacteria</taxon>
        <taxon>Pseudomonadati</taxon>
        <taxon>Pseudomonadota</taxon>
        <taxon>Betaproteobacteria</taxon>
        <taxon>Burkholderiales</taxon>
        <taxon>Oxalobacteraceae</taxon>
        <taxon>Telluria group</taxon>
        <taxon>Pseudoduganella</taxon>
    </lineage>
</organism>
<dbReference type="Proteomes" id="UP000584325">
    <property type="component" value="Unassembled WGS sequence"/>
</dbReference>
<keyword evidence="3" id="KW-1185">Reference proteome</keyword>
<accession>A0A4P8HQA9</accession>
<proteinExistence type="predicted"/>
<dbReference type="EMBL" id="JACHXS010000002">
    <property type="protein sequence ID" value="MBB3220527.1"/>
    <property type="molecule type" value="Genomic_DNA"/>
</dbReference>
<dbReference type="RefSeq" id="WP_137314801.1">
    <property type="nucleotide sequence ID" value="NZ_CP040017.1"/>
</dbReference>